<keyword evidence="3" id="KW-1185">Reference proteome</keyword>
<gene>
    <name evidence="2" type="ORF">SAMN04489765_3593</name>
</gene>
<dbReference type="PANTHER" id="PTHR45527">
    <property type="entry name" value="NONRIBOSOMAL PEPTIDE SYNTHETASE"/>
    <property type="match status" value="1"/>
</dbReference>
<dbReference type="Gene3D" id="3.30.559.30">
    <property type="entry name" value="Nonribosomal peptide synthetase, condensation domain"/>
    <property type="match status" value="1"/>
</dbReference>
<dbReference type="EMBL" id="FNLF01000002">
    <property type="protein sequence ID" value="SDR16987.1"/>
    <property type="molecule type" value="Genomic_DNA"/>
</dbReference>
<evidence type="ECO:0000313" key="3">
    <source>
        <dbReference type="Proteomes" id="UP000183053"/>
    </source>
</evidence>
<dbReference type="GO" id="GO:0047527">
    <property type="term" value="F:2,3-dihydroxybenzoate-serine ligase activity"/>
    <property type="evidence" value="ECO:0007669"/>
    <property type="project" value="TreeGrafter"/>
</dbReference>
<name>A0A1H1GUX6_9ACTN</name>
<dbReference type="Pfam" id="PF00668">
    <property type="entry name" value="Condensation"/>
    <property type="match status" value="1"/>
</dbReference>
<dbReference type="GO" id="GO:0009239">
    <property type="term" value="P:enterobactin biosynthetic process"/>
    <property type="evidence" value="ECO:0007669"/>
    <property type="project" value="TreeGrafter"/>
</dbReference>
<sequence length="463" mass="49914">MRVTTIDGLRTAPGRYLEFPVVPTGTAVPSDVPPCFNQQSHLRAADGDDSSPGTWLCGVFDVDGPIDEEALQEAFQRLVDTHATLRSQFAVADDGARTPQRSVHPAGSIRVGAPVAEHAEDEAQPSVRLRGRLDEQCRPLRFPNYVLAAISRPGTSTIVCGFDHVHVDALSLAIAIDEVAAAYAGVAPAVSVPGDGHLDYCREEAAAEQVDPHDPRLAEWIEFLADAGGHAPEFPLELGVPIGESAPQHSAEVLLLDADEAEAFSAATARAGGTTYAGLLTALAMATHAAGGSDLLPLTFPAHTRYDERYARALGWFVTSAPITVSVHDDGRPADPCTLFERSVALTQQELRRARDRADVPLGQVIAATTGGYRPRRQDVFMASYLDYRRITQGDSGFGTNRTHVSNITRCDDVQLWFSRTHDGVSVRTRHPDTPQAHRTMRTVLQSLRSTVAVVAVPQKWAA</sequence>
<dbReference type="RefSeq" id="WP_068568210.1">
    <property type="nucleotide sequence ID" value="NZ_FNLF01000002.1"/>
</dbReference>
<organism evidence="2 3">
    <name type="scientific">Tsukamurella pulmonis</name>
    <dbReference type="NCBI Taxonomy" id="47312"/>
    <lineage>
        <taxon>Bacteria</taxon>
        <taxon>Bacillati</taxon>
        <taxon>Actinomycetota</taxon>
        <taxon>Actinomycetes</taxon>
        <taxon>Mycobacteriales</taxon>
        <taxon>Tsukamurellaceae</taxon>
        <taxon>Tsukamurella</taxon>
    </lineage>
</organism>
<dbReference type="GO" id="GO:0043041">
    <property type="term" value="P:amino acid activation for nonribosomal peptide biosynthetic process"/>
    <property type="evidence" value="ECO:0007669"/>
    <property type="project" value="TreeGrafter"/>
</dbReference>
<feature type="domain" description="Condensation" evidence="1">
    <location>
        <begin position="59"/>
        <end position="368"/>
    </location>
</feature>
<accession>A0A1H1GUX6</accession>
<dbReference type="InterPro" id="IPR023213">
    <property type="entry name" value="CAT-like_dom_sf"/>
</dbReference>
<dbReference type="GO" id="GO:0008610">
    <property type="term" value="P:lipid biosynthetic process"/>
    <property type="evidence" value="ECO:0007669"/>
    <property type="project" value="UniProtKB-ARBA"/>
</dbReference>
<dbReference type="GO" id="GO:0031177">
    <property type="term" value="F:phosphopantetheine binding"/>
    <property type="evidence" value="ECO:0007669"/>
    <property type="project" value="TreeGrafter"/>
</dbReference>
<dbReference type="PANTHER" id="PTHR45527:SF1">
    <property type="entry name" value="FATTY ACID SYNTHASE"/>
    <property type="match status" value="1"/>
</dbReference>
<reference evidence="3" key="1">
    <citation type="submission" date="2016-10" db="EMBL/GenBank/DDBJ databases">
        <authorList>
            <person name="Varghese N."/>
            <person name="Submissions S."/>
        </authorList>
    </citation>
    <scope>NUCLEOTIDE SEQUENCE [LARGE SCALE GENOMIC DNA]</scope>
    <source>
        <strain evidence="3">DSM 44142</strain>
    </source>
</reference>
<proteinExistence type="predicted"/>
<dbReference type="OrthoDB" id="9789603at2"/>
<dbReference type="SUPFAM" id="SSF52777">
    <property type="entry name" value="CoA-dependent acyltransferases"/>
    <property type="match status" value="2"/>
</dbReference>
<evidence type="ECO:0000259" key="1">
    <source>
        <dbReference type="Pfam" id="PF00668"/>
    </source>
</evidence>
<dbReference type="Proteomes" id="UP000183053">
    <property type="component" value="Unassembled WGS sequence"/>
</dbReference>
<dbReference type="InterPro" id="IPR001242">
    <property type="entry name" value="Condensation_dom"/>
</dbReference>
<dbReference type="STRING" id="47312.SAMN04489765_3593"/>
<evidence type="ECO:0000313" key="2">
    <source>
        <dbReference type="EMBL" id="SDR16987.1"/>
    </source>
</evidence>
<protein>
    <submittedName>
        <fullName evidence="2">Condensation domain-containing protein</fullName>
    </submittedName>
</protein>
<dbReference type="Gene3D" id="3.30.559.10">
    <property type="entry name" value="Chloramphenicol acetyltransferase-like domain"/>
    <property type="match status" value="1"/>
</dbReference>
<dbReference type="AlphaFoldDB" id="A0A1H1GUX6"/>
<dbReference type="GO" id="GO:0005829">
    <property type="term" value="C:cytosol"/>
    <property type="evidence" value="ECO:0007669"/>
    <property type="project" value="TreeGrafter"/>
</dbReference>
<dbReference type="GO" id="GO:0009366">
    <property type="term" value="C:enterobactin synthetase complex"/>
    <property type="evidence" value="ECO:0007669"/>
    <property type="project" value="TreeGrafter"/>
</dbReference>